<dbReference type="Proteomes" id="UP000238937">
    <property type="component" value="Unassembled WGS sequence"/>
</dbReference>
<keyword evidence="6" id="KW-0050">Antiport</keyword>
<feature type="transmembrane region" description="Helical" evidence="13">
    <location>
        <begin position="138"/>
        <end position="155"/>
    </location>
</feature>
<dbReference type="PIRSF" id="PIRSF006603">
    <property type="entry name" value="DinF"/>
    <property type="match status" value="1"/>
</dbReference>
<evidence type="ECO:0000256" key="10">
    <source>
        <dbReference type="ARBA" id="ARBA00023065"/>
    </source>
</evidence>
<name>A0A2T1GJ69_9CYAN</name>
<evidence type="ECO:0000256" key="11">
    <source>
        <dbReference type="ARBA" id="ARBA00023136"/>
    </source>
</evidence>
<feature type="transmembrane region" description="Helical" evidence="13">
    <location>
        <begin position="363"/>
        <end position="380"/>
    </location>
</feature>
<protein>
    <recommendedName>
        <fullName evidence="4">Probable multidrug resistance protein NorM</fullName>
    </recommendedName>
    <alternativeName>
        <fullName evidence="12">Multidrug-efflux transporter</fullName>
    </alternativeName>
</protein>
<evidence type="ECO:0000256" key="6">
    <source>
        <dbReference type="ARBA" id="ARBA00022449"/>
    </source>
</evidence>
<dbReference type="PANTHER" id="PTHR43298:SF2">
    <property type="entry name" value="FMN_FAD EXPORTER YEEO-RELATED"/>
    <property type="match status" value="1"/>
</dbReference>
<proteinExistence type="inferred from homology"/>
<evidence type="ECO:0000313" key="15">
    <source>
        <dbReference type="Proteomes" id="UP000238937"/>
    </source>
</evidence>
<dbReference type="PANTHER" id="PTHR43298">
    <property type="entry name" value="MULTIDRUG RESISTANCE PROTEIN NORM-RELATED"/>
    <property type="match status" value="1"/>
</dbReference>
<evidence type="ECO:0000313" key="14">
    <source>
        <dbReference type="EMBL" id="PSB57797.1"/>
    </source>
</evidence>
<dbReference type="GO" id="GO:0005886">
    <property type="term" value="C:plasma membrane"/>
    <property type="evidence" value="ECO:0007669"/>
    <property type="project" value="UniProtKB-SubCell"/>
</dbReference>
<evidence type="ECO:0000256" key="1">
    <source>
        <dbReference type="ARBA" id="ARBA00003408"/>
    </source>
</evidence>
<evidence type="ECO:0000256" key="4">
    <source>
        <dbReference type="ARBA" id="ARBA00020268"/>
    </source>
</evidence>
<organism evidence="14 15">
    <name type="scientific">Chamaesiphon polymorphus CCALA 037</name>
    <dbReference type="NCBI Taxonomy" id="2107692"/>
    <lineage>
        <taxon>Bacteria</taxon>
        <taxon>Bacillati</taxon>
        <taxon>Cyanobacteriota</taxon>
        <taxon>Cyanophyceae</taxon>
        <taxon>Gomontiellales</taxon>
        <taxon>Chamaesiphonaceae</taxon>
        <taxon>Chamaesiphon</taxon>
    </lineage>
</organism>
<dbReference type="RefSeq" id="WP_106302056.1">
    <property type="nucleotide sequence ID" value="NZ_PVWO01000061.1"/>
</dbReference>
<keyword evidence="8 13" id="KW-0812">Transmembrane</keyword>
<dbReference type="CDD" id="cd13131">
    <property type="entry name" value="MATE_NorM_like"/>
    <property type="match status" value="1"/>
</dbReference>
<comment type="subcellular location">
    <subcellularLocation>
        <location evidence="2">Cell membrane</location>
        <topology evidence="2">Multi-pass membrane protein</topology>
    </subcellularLocation>
</comment>
<evidence type="ECO:0000256" key="7">
    <source>
        <dbReference type="ARBA" id="ARBA00022475"/>
    </source>
</evidence>
<feature type="transmembrane region" description="Helical" evidence="13">
    <location>
        <begin position="431"/>
        <end position="449"/>
    </location>
</feature>
<reference evidence="14 15" key="1">
    <citation type="submission" date="2018-03" db="EMBL/GenBank/DDBJ databases">
        <title>The ancient ancestry and fast evolution of plastids.</title>
        <authorList>
            <person name="Moore K.R."/>
            <person name="Magnabosco C."/>
            <person name="Momper L."/>
            <person name="Gold D.A."/>
            <person name="Bosak T."/>
            <person name="Fournier G.P."/>
        </authorList>
    </citation>
    <scope>NUCLEOTIDE SEQUENCE [LARGE SCALE GENOMIC DNA]</scope>
    <source>
        <strain evidence="14 15">CCALA 037</strain>
    </source>
</reference>
<dbReference type="NCBIfam" id="TIGR00797">
    <property type="entry name" value="matE"/>
    <property type="match status" value="1"/>
</dbReference>
<dbReference type="InterPro" id="IPR050222">
    <property type="entry name" value="MATE_MdtK"/>
</dbReference>
<evidence type="ECO:0000256" key="8">
    <source>
        <dbReference type="ARBA" id="ARBA00022692"/>
    </source>
</evidence>
<keyword evidence="9 13" id="KW-1133">Transmembrane helix</keyword>
<evidence type="ECO:0000256" key="12">
    <source>
        <dbReference type="ARBA" id="ARBA00031636"/>
    </source>
</evidence>
<evidence type="ECO:0000256" key="5">
    <source>
        <dbReference type="ARBA" id="ARBA00022448"/>
    </source>
</evidence>
<keyword evidence="15" id="KW-1185">Reference proteome</keyword>
<keyword evidence="5" id="KW-0813">Transport</keyword>
<comment type="function">
    <text evidence="1">Multidrug efflux pump.</text>
</comment>
<feature type="transmembrane region" description="Helical" evidence="13">
    <location>
        <begin position="59"/>
        <end position="88"/>
    </location>
</feature>
<feature type="transmembrane region" description="Helical" evidence="13">
    <location>
        <begin position="284"/>
        <end position="303"/>
    </location>
</feature>
<sequence length="457" mass="49159">MNDSRSISNSSLLFSECKAFLTLALPIVGVQLSQAAIGFVDTLMMGRIGLETLAAGGLAALTFSVFLYTTSGILMGVSPIVATAYGAGDRQQIERVVQQGCLLVIGLAIPISFAIANFDILMRQLGQAETTVVLGNTYLDIMVWGFFPALGFALLRSVVSAMSHTRIVMSIAIGGTIINIIGDYVLGFGKFGFPQLGIAGLAVASIFALWVMFLALLSYILTHKELKTYRFFRHIYRFDRQIIISLIRVGVPIGISTALEIGLFTIVTYLMGLLGTEVLAAHQVVLQTVAITFMVPLAMSYAATIRVGQEIGQNNRVGAIRAGYVGVAIGLGFMLLMAAILLLFPDRIIGIFLDLQDPRNVNVVPFATGIMTIAAISQILDGPQKIIMGALYGLQDTRIPAILSFLAFWGIGLTSGYWLGFHTSLGGSGLWLGQSIGIAISAVMFFWRFNYLVGDRG</sequence>
<feature type="transmembrane region" description="Helical" evidence="13">
    <location>
        <begin position="324"/>
        <end position="343"/>
    </location>
</feature>
<keyword evidence="7" id="KW-1003">Cell membrane</keyword>
<gene>
    <name evidence="14" type="ORF">C7B77_07085</name>
</gene>
<dbReference type="OrthoDB" id="9780160at2"/>
<evidence type="ECO:0000256" key="13">
    <source>
        <dbReference type="SAM" id="Phobius"/>
    </source>
</evidence>
<feature type="transmembrane region" description="Helical" evidence="13">
    <location>
        <begin position="242"/>
        <end position="272"/>
    </location>
</feature>
<evidence type="ECO:0000256" key="9">
    <source>
        <dbReference type="ARBA" id="ARBA00022989"/>
    </source>
</evidence>
<feature type="transmembrane region" description="Helical" evidence="13">
    <location>
        <begin position="167"/>
        <end position="186"/>
    </location>
</feature>
<dbReference type="InterPro" id="IPR002528">
    <property type="entry name" value="MATE_fam"/>
</dbReference>
<dbReference type="GO" id="GO:0006811">
    <property type="term" value="P:monoatomic ion transport"/>
    <property type="evidence" value="ECO:0007669"/>
    <property type="project" value="UniProtKB-KW"/>
</dbReference>
<dbReference type="Pfam" id="PF01554">
    <property type="entry name" value="MatE"/>
    <property type="match status" value="2"/>
</dbReference>
<evidence type="ECO:0000256" key="3">
    <source>
        <dbReference type="ARBA" id="ARBA00010199"/>
    </source>
</evidence>
<comment type="similarity">
    <text evidence="3">Belongs to the multi antimicrobial extrusion (MATE) (TC 2.A.66.1) family.</text>
</comment>
<accession>A0A2T1GJ69</accession>
<keyword evidence="11 13" id="KW-0472">Membrane</keyword>
<comment type="caution">
    <text evidence="14">The sequence shown here is derived from an EMBL/GenBank/DDBJ whole genome shotgun (WGS) entry which is preliminary data.</text>
</comment>
<dbReference type="InterPro" id="IPR048279">
    <property type="entry name" value="MdtK-like"/>
</dbReference>
<feature type="transmembrane region" description="Helical" evidence="13">
    <location>
        <begin position="401"/>
        <end position="419"/>
    </location>
</feature>
<feature type="transmembrane region" description="Helical" evidence="13">
    <location>
        <begin position="100"/>
        <end position="118"/>
    </location>
</feature>
<dbReference type="AlphaFoldDB" id="A0A2T1GJ69"/>
<keyword evidence="10" id="KW-0406">Ion transport</keyword>
<dbReference type="GO" id="GO:0015297">
    <property type="term" value="F:antiporter activity"/>
    <property type="evidence" value="ECO:0007669"/>
    <property type="project" value="UniProtKB-KW"/>
</dbReference>
<dbReference type="EMBL" id="PVWO01000061">
    <property type="protein sequence ID" value="PSB57797.1"/>
    <property type="molecule type" value="Genomic_DNA"/>
</dbReference>
<evidence type="ECO:0000256" key="2">
    <source>
        <dbReference type="ARBA" id="ARBA00004651"/>
    </source>
</evidence>
<feature type="transmembrane region" description="Helical" evidence="13">
    <location>
        <begin position="198"/>
        <end position="221"/>
    </location>
</feature>
<dbReference type="GO" id="GO:0042910">
    <property type="term" value="F:xenobiotic transmembrane transporter activity"/>
    <property type="evidence" value="ECO:0007669"/>
    <property type="project" value="InterPro"/>
</dbReference>